<keyword evidence="1" id="KW-0472">Membrane</keyword>
<sequence>MSWWQRPGTRLFGALLLIWLLLNLPVLVGIKVLPWDASDQFYPTVYFNAHSLRHGLAPWWNPHIYGGYPQIADPQGMLFSPLLMLWMLLPSSPGGTWFAWGVLLHVLMGGAAILAILRRTGANAFGSLIGATVFMAGGVAASRIEHVPIVVAYGYAPVVLLALRHFLARPQWQRGLLFGCAAGAMLTQLVQLTYLLVLMLAGYGVVATVAHWRSYTSRDRWQWCFGMGLALLLALAMGLPQLVLSLAFTALSNRAELPLAAAVPASLDLRAFLTLLSPNALHALRGTYTGPASLVEAYLYIGVLPLLLLAGSGLAWRQPQQRRQMLFFGVVGLIATLYMLGVNTPFYGWLYSWLPGIKQFRRPADGAYLLNFAFAIVVGLSASHFRLDSRRHLTWLLVVAAVWLLLTSFAMRDTHTRWQTATLAASLLAVIALWRVRRPGITDIGRAAWLLALLVVDYRCFNLNGLFNQGPDGTRALMRDDAAAFIANDARAAGRLLPPRVEPVNTQPYWDNSAAFRGLHSTQGYNPLRYALYEQWYGARESSIQSWPVTPYNPAPGSAMSALLGAEYLVRDTTLKSPSWTPSTGYERVFAGRNGEVWRNNHAYPRLLTPVEMRTSDAPPSPDVFASTDFNQTFWLTPRDAQDRELAEARAAGCNHRLQLQDATTTPTSLTVRTRSDEGPGWLVVSELDFPGWRAQVDGEPLPIHRANGMFRAVCVPAGQHALEFRFHPWTMVAETWQRYQRDAARL</sequence>
<evidence type="ECO:0000256" key="1">
    <source>
        <dbReference type="SAM" id="Phobius"/>
    </source>
</evidence>
<feature type="transmembrane region" description="Helical" evidence="1">
    <location>
        <begin position="367"/>
        <end position="385"/>
    </location>
</feature>
<keyword evidence="3" id="KW-1185">Reference proteome</keyword>
<feature type="transmembrane region" description="Helical" evidence="1">
    <location>
        <begin position="175"/>
        <end position="205"/>
    </location>
</feature>
<dbReference type="RefSeq" id="WP_379987490.1">
    <property type="nucleotide sequence ID" value="NZ_JADIKD010000005.1"/>
</dbReference>
<dbReference type="Pfam" id="PF09586">
    <property type="entry name" value="YfhO"/>
    <property type="match status" value="1"/>
</dbReference>
<protein>
    <submittedName>
        <fullName evidence="2">YfhO family protein</fullName>
    </submittedName>
</protein>
<dbReference type="Proteomes" id="UP001620408">
    <property type="component" value="Unassembled WGS sequence"/>
</dbReference>
<keyword evidence="1" id="KW-1133">Transmembrane helix</keyword>
<comment type="caution">
    <text evidence="2">The sequence shown here is derived from an EMBL/GenBank/DDBJ whole genome shotgun (WGS) entry which is preliminary data.</text>
</comment>
<name>A0ABW8K2W3_9GAMM</name>
<feature type="transmembrane region" description="Helical" evidence="1">
    <location>
        <begin position="325"/>
        <end position="347"/>
    </location>
</feature>
<dbReference type="PANTHER" id="PTHR38454:SF1">
    <property type="entry name" value="INTEGRAL MEMBRANE PROTEIN"/>
    <property type="match status" value="1"/>
</dbReference>
<dbReference type="InterPro" id="IPR018580">
    <property type="entry name" value="Uncharacterised_YfhO"/>
</dbReference>
<organism evidence="2 3">
    <name type="scientific">Dyella koreensis</name>
    <dbReference type="NCBI Taxonomy" id="311235"/>
    <lineage>
        <taxon>Bacteria</taxon>
        <taxon>Pseudomonadati</taxon>
        <taxon>Pseudomonadota</taxon>
        <taxon>Gammaproteobacteria</taxon>
        <taxon>Lysobacterales</taxon>
        <taxon>Rhodanobacteraceae</taxon>
        <taxon>Dyella</taxon>
    </lineage>
</organism>
<evidence type="ECO:0000313" key="2">
    <source>
        <dbReference type="EMBL" id="MFK2915902.1"/>
    </source>
</evidence>
<proteinExistence type="predicted"/>
<feature type="transmembrane region" description="Helical" evidence="1">
    <location>
        <begin position="225"/>
        <end position="250"/>
    </location>
</feature>
<reference evidence="2 3" key="1">
    <citation type="submission" date="2020-10" db="EMBL/GenBank/DDBJ databases">
        <title>Phylogeny of dyella-like bacteria.</title>
        <authorList>
            <person name="Fu J."/>
        </authorList>
    </citation>
    <scope>NUCLEOTIDE SEQUENCE [LARGE SCALE GENOMIC DNA]</scope>
    <source>
        <strain evidence="2 3">BB4</strain>
    </source>
</reference>
<feature type="transmembrane region" description="Helical" evidence="1">
    <location>
        <begin position="124"/>
        <end position="141"/>
    </location>
</feature>
<accession>A0ABW8K2W3</accession>
<feature type="transmembrane region" description="Helical" evidence="1">
    <location>
        <begin position="392"/>
        <end position="411"/>
    </location>
</feature>
<dbReference type="EMBL" id="JADIKD010000005">
    <property type="protein sequence ID" value="MFK2915902.1"/>
    <property type="molecule type" value="Genomic_DNA"/>
</dbReference>
<gene>
    <name evidence="2" type="ORF">ISS97_01395</name>
</gene>
<dbReference type="PANTHER" id="PTHR38454">
    <property type="entry name" value="INTEGRAL MEMBRANE PROTEIN-RELATED"/>
    <property type="match status" value="1"/>
</dbReference>
<keyword evidence="1" id="KW-0812">Transmembrane</keyword>
<feature type="transmembrane region" description="Helical" evidence="1">
    <location>
        <begin position="147"/>
        <end position="163"/>
    </location>
</feature>
<evidence type="ECO:0000313" key="3">
    <source>
        <dbReference type="Proteomes" id="UP001620408"/>
    </source>
</evidence>
<feature type="transmembrane region" description="Helical" evidence="1">
    <location>
        <begin position="97"/>
        <end position="117"/>
    </location>
</feature>
<feature type="transmembrane region" description="Helical" evidence="1">
    <location>
        <begin position="297"/>
        <end position="316"/>
    </location>
</feature>